<sequence>MSAELIATSATSSQQAVIKRDAHLVQPVQDQVAEEVPIAMVYNGISYAVMLATPQDFEDFAVGFSLAEGIIHGLDEVYGIEVVRHDKGIEVHIALATERFHLLKERRRNLAGKTGCGLCGAESLDQAMRLPAQLAPQPVTSVLPPVASVAIDAAHHRIRELQPLQLLTGATHACAWVAPDGSICLVREDVGRHNALDKLIGARLRQAIQTPGFVLTTSRASYEMVQKVAAAGVAMLVAVSAPTGLAIRIAQQCGMTLIGFARNQQFVIYSGAERVQYKE</sequence>
<dbReference type="GO" id="GO:0005737">
    <property type="term" value="C:cytoplasm"/>
    <property type="evidence" value="ECO:0007669"/>
    <property type="project" value="UniProtKB-SubCell"/>
</dbReference>
<evidence type="ECO:0000256" key="3">
    <source>
        <dbReference type="HAMAP-Rule" id="MF_00187"/>
    </source>
</evidence>
<evidence type="ECO:0000256" key="1">
    <source>
        <dbReference type="ARBA" id="ARBA00022490"/>
    </source>
</evidence>
<comment type="subcellular location">
    <subcellularLocation>
        <location evidence="3">Cytoplasm</location>
    </subcellularLocation>
</comment>
<comment type="similarity">
    <text evidence="3">Belongs to the FdhD family.</text>
</comment>
<dbReference type="RefSeq" id="WP_123236312.1">
    <property type="nucleotide sequence ID" value="NZ_RJVP01000001.1"/>
</dbReference>
<dbReference type="PANTHER" id="PTHR30592:SF1">
    <property type="entry name" value="SULFUR CARRIER PROTEIN FDHD"/>
    <property type="match status" value="1"/>
</dbReference>
<dbReference type="PANTHER" id="PTHR30592">
    <property type="entry name" value="FORMATE DEHYDROGENASE"/>
    <property type="match status" value="1"/>
</dbReference>
<keyword evidence="1 3" id="KW-0963">Cytoplasm</keyword>
<dbReference type="Gene3D" id="3.10.20.10">
    <property type="match status" value="1"/>
</dbReference>
<dbReference type="Proteomes" id="UP000275137">
    <property type="component" value="Unassembled WGS sequence"/>
</dbReference>
<reference evidence="4 5" key="1">
    <citation type="submission" date="2018-10" db="EMBL/GenBank/DDBJ databases">
        <authorList>
            <person name="Chen W.-M."/>
        </authorList>
    </citation>
    <scope>NUCLEOTIDE SEQUENCE [LARGE SCALE GENOMIC DNA]</scope>
    <source>
        <strain evidence="4 5">H-5</strain>
    </source>
</reference>
<keyword evidence="4" id="KW-0808">Transferase</keyword>
<dbReference type="HAMAP" id="MF_00187">
    <property type="entry name" value="FdhD"/>
    <property type="match status" value="1"/>
</dbReference>
<evidence type="ECO:0000256" key="2">
    <source>
        <dbReference type="ARBA" id="ARBA00023150"/>
    </source>
</evidence>
<dbReference type="Gene3D" id="3.40.140.10">
    <property type="entry name" value="Cytidine Deaminase, domain 2"/>
    <property type="match status" value="1"/>
</dbReference>
<protein>
    <recommendedName>
        <fullName evidence="3">Sulfur carrier protein FdhD</fullName>
    </recommendedName>
</protein>
<dbReference type="EMBL" id="RJVP01000001">
    <property type="protein sequence ID" value="ROH88320.1"/>
    <property type="molecule type" value="Genomic_DNA"/>
</dbReference>
<dbReference type="Pfam" id="PF02634">
    <property type="entry name" value="FdhD-NarQ"/>
    <property type="match status" value="1"/>
</dbReference>
<comment type="function">
    <text evidence="3">Required for formate dehydrogenase (FDH) activity. Acts as a sulfur carrier protein that transfers sulfur from IscS to the molybdenum cofactor prior to its insertion into FDH.</text>
</comment>
<gene>
    <name evidence="3 4" type="primary">fdhD</name>
    <name evidence="4" type="ORF">ED236_02345</name>
</gene>
<comment type="caution">
    <text evidence="4">The sequence shown here is derived from an EMBL/GenBank/DDBJ whole genome shotgun (WGS) entry which is preliminary data.</text>
</comment>
<comment type="caution">
    <text evidence="3">Lacks conserved residue(s) required for the propagation of feature annotation.</text>
</comment>
<evidence type="ECO:0000313" key="4">
    <source>
        <dbReference type="EMBL" id="ROH88320.1"/>
    </source>
</evidence>
<dbReference type="InterPro" id="IPR016193">
    <property type="entry name" value="Cytidine_deaminase-like"/>
</dbReference>
<organism evidence="4 5">
    <name type="scientific">Pseudomethylobacillus aquaticus</name>
    <dbReference type="NCBI Taxonomy" id="2676064"/>
    <lineage>
        <taxon>Bacteria</taxon>
        <taxon>Pseudomonadati</taxon>
        <taxon>Pseudomonadota</taxon>
        <taxon>Betaproteobacteria</taxon>
        <taxon>Nitrosomonadales</taxon>
        <taxon>Methylophilaceae</taxon>
        <taxon>Pseudomethylobacillus</taxon>
    </lineage>
</organism>
<name>A0A3N0V680_9PROT</name>
<accession>A0A3N0V680</accession>
<dbReference type="PIRSF" id="PIRSF015626">
    <property type="entry name" value="FdhD"/>
    <property type="match status" value="1"/>
</dbReference>
<dbReference type="NCBIfam" id="TIGR00129">
    <property type="entry name" value="fdhD_narQ"/>
    <property type="match status" value="1"/>
</dbReference>
<keyword evidence="2 3" id="KW-0501">Molybdenum cofactor biosynthesis</keyword>
<dbReference type="AlphaFoldDB" id="A0A3N0V680"/>
<dbReference type="GO" id="GO:0006777">
    <property type="term" value="P:Mo-molybdopterin cofactor biosynthetic process"/>
    <property type="evidence" value="ECO:0007669"/>
    <property type="project" value="UniProtKB-UniRule"/>
</dbReference>
<dbReference type="GO" id="GO:0016783">
    <property type="term" value="F:sulfurtransferase activity"/>
    <property type="evidence" value="ECO:0007669"/>
    <property type="project" value="InterPro"/>
</dbReference>
<feature type="active site" description="Cysteine persulfide intermediate" evidence="3">
    <location>
        <position position="116"/>
    </location>
</feature>
<dbReference type="SUPFAM" id="SSF53927">
    <property type="entry name" value="Cytidine deaminase-like"/>
    <property type="match status" value="1"/>
</dbReference>
<keyword evidence="5" id="KW-1185">Reference proteome</keyword>
<dbReference type="InterPro" id="IPR003786">
    <property type="entry name" value="FdhD"/>
</dbReference>
<proteinExistence type="inferred from homology"/>
<dbReference type="GO" id="GO:0097163">
    <property type="term" value="F:sulfur carrier activity"/>
    <property type="evidence" value="ECO:0007669"/>
    <property type="project" value="UniProtKB-UniRule"/>
</dbReference>
<evidence type="ECO:0000313" key="5">
    <source>
        <dbReference type="Proteomes" id="UP000275137"/>
    </source>
</evidence>